<keyword evidence="1" id="KW-1133">Transmembrane helix</keyword>
<comment type="caution">
    <text evidence="2">The sequence shown here is derived from an EMBL/GenBank/DDBJ whole genome shotgun (WGS) entry which is preliminary data.</text>
</comment>
<evidence type="ECO:0000313" key="3">
    <source>
        <dbReference type="Proteomes" id="UP000824260"/>
    </source>
</evidence>
<dbReference type="PANTHER" id="PTHR36434:SF1">
    <property type="entry name" value="MEMBRANE PROTEASE YUGP-RELATED"/>
    <property type="match status" value="1"/>
</dbReference>
<evidence type="ECO:0000256" key="1">
    <source>
        <dbReference type="SAM" id="Phobius"/>
    </source>
</evidence>
<protein>
    <submittedName>
        <fullName evidence="2">Zinc metallopeptidase</fullName>
    </submittedName>
</protein>
<name>A0A9D1CVB5_9FIRM</name>
<accession>A0A9D1CVB5</accession>
<reference evidence="2" key="2">
    <citation type="journal article" date="2021" name="PeerJ">
        <title>Extensive microbial diversity within the chicken gut microbiome revealed by metagenomics and culture.</title>
        <authorList>
            <person name="Gilroy R."/>
            <person name="Ravi A."/>
            <person name="Getino M."/>
            <person name="Pursley I."/>
            <person name="Horton D.L."/>
            <person name="Alikhan N.F."/>
            <person name="Baker D."/>
            <person name="Gharbi K."/>
            <person name="Hall N."/>
            <person name="Watson M."/>
            <person name="Adriaenssens E.M."/>
            <person name="Foster-Nyarko E."/>
            <person name="Jarju S."/>
            <person name="Secka A."/>
            <person name="Antonio M."/>
            <person name="Oren A."/>
            <person name="Chaudhuri R.R."/>
            <person name="La Ragione R."/>
            <person name="Hildebrand F."/>
            <person name="Pallen M.J."/>
        </authorList>
    </citation>
    <scope>NUCLEOTIDE SEQUENCE</scope>
    <source>
        <strain evidence="2">ChiSjej6B24-2974</strain>
    </source>
</reference>
<dbReference type="Proteomes" id="UP000824260">
    <property type="component" value="Unassembled WGS sequence"/>
</dbReference>
<keyword evidence="1" id="KW-0472">Membrane</keyword>
<feature type="transmembrane region" description="Helical" evidence="1">
    <location>
        <begin position="204"/>
        <end position="225"/>
    </location>
</feature>
<proteinExistence type="predicted"/>
<keyword evidence="1" id="KW-0812">Transmembrane</keyword>
<sequence>MYFPFFYDWTYALLIPALVLSMWAQFRVSSTFSRYSKVRASSGLTATQMAEQLLHAEGVYDVAVERVAGSLTDHYDPRNMVLRLSDSTANANSVAALGVAAHEVGHVLQHRDGYAPLMLRTAAVPFVNIGSNLSWPLFLFGLIFSWDPLVYVGIALFMLAVLFALITLPVEFNASKRAMAALESGGYLQGEELRGAKKVLSAAAMTYVASAFMAIMQLLRLLAIAGSRRRD</sequence>
<dbReference type="InterPro" id="IPR007395">
    <property type="entry name" value="Zn_peptidase_2"/>
</dbReference>
<dbReference type="Pfam" id="PF04298">
    <property type="entry name" value="Zn_peptidase_2"/>
    <property type="match status" value="1"/>
</dbReference>
<feature type="transmembrane region" description="Helical" evidence="1">
    <location>
        <begin position="6"/>
        <end position="26"/>
    </location>
</feature>
<dbReference type="AlphaFoldDB" id="A0A9D1CVB5"/>
<gene>
    <name evidence="2" type="ORF">IAA52_01885</name>
</gene>
<feature type="transmembrane region" description="Helical" evidence="1">
    <location>
        <begin position="149"/>
        <end position="170"/>
    </location>
</feature>
<organism evidence="2 3">
    <name type="scientific">Candidatus Pullichristensenella stercorigallinarum</name>
    <dbReference type="NCBI Taxonomy" id="2840909"/>
    <lineage>
        <taxon>Bacteria</taxon>
        <taxon>Bacillati</taxon>
        <taxon>Bacillota</taxon>
        <taxon>Clostridia</taxon>
        <taxon>Candidatus Pullichristensenella</taxon>
    </lineage>
</organism>
<feature type="transmembrane region" description="Helical" evidence="1">
    <location>
        <begin position="117"/>
        <end position="143"/>
    </location>
</feature>
<reference evidence="2" key="1">
    <citation type="submission" date="2020-10" db="EMBL/GenBank/DDBJ databases">
        <authorList>
            <person name="Gilroy R."/>
        </authorList>
    </citation>
    <scope>NUCLEOTIDE SEQUENCE</scope>
    <source>
        <strain evidence="2">ChiSjej6B24-2974</strain>
    </source>
</reference>
<dbReference type="EMBL" id="DVFZ01000020">
    <property type="protein sequence ID" value="HIQ81832.1"/>
    <property type="molecule type" value="Genomic_DNA"/>
</dbReference>
<evidence type="ECO:0000313" key="2">
    <source>
        <dbReference type="EMBL" id="HIQ81832.1"/>
    </source>
</evidence>
<dbReference type="PANTHER" id="PTHR36434">
    <property type="entry name" value="MEMBRANE PROTEASE YUGP-RELATED"/>
    <property type="match status" value="1"/>
</dbReference>